<reference evidence="1 2" key="1">
    <citation type="submission" date="2014-04" db="EMBL/GenBank/DDBJ databases">
        <title>Genome evolution of avian class.</title>
        <authorList>
            <person name="Zhang G."/>
            <person name="Li C."/>
        </authorList>
    </citation>
    <scope>NUCLEOTIDE SEQUENCE [LARGE SCALE GENOMIC DNA]</scope>
    <source>
        <strain evidence="1">BGI_N311</strain>
    </source>
</reference>
<evidence type="ECO:0000313" key="1">
    <source>
        <dbReference type="EMBL" id="KFP82863.1"/>
    </source>
</evidence>
<gene>
    <name evidence="1" type="ORF">N311_11091</name>
</gene>
<sequence length="44" mass="4682">LVNSADIKGSKTDVAMYAWPSQASYPCGNFSDTSCLKARKPEGS</sequence>
<name>A0A091MZC9_APAVI</name>
<protein>
    <recommendedName>
        <fullName evidence="3">Senescence-associated protein</fullName>
    </recommendedName>
</protein>
<dbReference type="PANTHER" id="PTHR33047">
    <property type="entry name" value="PROTEIN TAR1"/>
    <property type="match status" value="1"/>
</dbReference>
<evidence type="ECO:0000313" key="2">
    <source>
        <dbReference type="Proteomes" id="UP000054244"/>
    </source>
</evidence>
<dbReference type="EMBL" id="KL374537">
    <property type="protein sequence ID" value="KFP82863.1"/>
    <property type="molecule type" value="Genomic_DNA"/>
</dbReference>
<dbReference type="AlphaFoldDB" id="A0A091MZC9"/>
<dbReference type="InterPro" id="IPR052997">
    <property type="entry name" value="RRT15-like"/>
</dbReference>
<evidence type="ECO:0008006" key="3">
    <source>
        <dbReference type="Google" id="ProtNLM"/>
    </source>
</evidence>
<proteinExistence type="predicted"/>
<dbReference type="Proteomes" id="UP000054244">
    <property type="component" value="Unassembled WGS sequence"/>
</dbReference>
<feature type="non-terminal residue" evidence="1">
    <location>
        <position position="1"/>
    </location>
</feature>
<accession>A0A091MZC9</accession>
<dbReference type="PANTHER" id="PTHR33047:SF8">
    <property type="entry name" value="REGULATOR OF RDNA TRANSCRIPTION PROTEIN 15"/>
    <property type="match status" value="1"/>
</dbReference>
<feature type="non-terminal residue" evidence="1">
    <location>
        <position position="44"/>
    </location>
</feature>
<keyword evidence="2" id="KW-1185">Reference proteome</keyword>
<organism evidence="1 2">
    <name type="scientific">Apaloderma vittatum</name>
    <name type="common">Bar-tailed trogon</name>
    <dbReference type="NCBI Taxonomy" id="57397"/>
    <lineage>
        <taxon>Eukaryota</taxon>
        <taxon>Metazoa</taxon>
        <taxon>Chordata</taxon>
        <taxon>Craniata</taxon>
        <taxon>Vertebrata</taxon>
        <taxon>Euteleostomi</taxon>
        <taxon>Archelosauria</taxon>
        <taxon>Archosauria</taxon>
        <taxon>Dinosauria</taxon>
        <taxon>Saurischia</taxon>
        <taxon>Theropoda</taxon>
        <taxon>Coelurosauria</taxon>
        <taxon>Aves</taxon>
        <taxon>Neognathae</taxon>
        <taxon>Neoaves</taxon>
        <taxon>Telluraves</taxon>
        <taxon>Coraciimorphae</taxon>
        <taxon>Trogoniformes</taxon>
        <taxon>Trogonidae</taxon>
        <taxon>Apaloderma</taxon>
    </lineage>
</organism>